<evidence type="ECO:0000313" key="2">
    <source>
        <dbReference type="Proteomes" id="UP000249099"/>
    </source>
</evidence>
<dbReference type="EMBL" id="NAQV01000058">
    <property type="protein sequence ID" value="RAN61407.1"/>
    <property type="molecule type" value="Genomic_DNA"/>
</dbReference>
<dbReference type="Gene3D" id="3.40.50.450">
    <property type="match status" value="1"/>
</dbReference>
<dbReference type="Pfam" id="PF05014">
    <property type="entry name" value="Nuc_deoxyrib_tr"/>
    <property type="match status" value="1"/>
</dbReference>
<accession>A0A328KG60</accession>
<dbReference type="PANTHER" id="PTHR15364">
    <property type="entry name" value="2'-DEOXYNUCLEOSIDE 5'-PHOSPHATE N-HYDROLASE 1"/>
    <property type="match status" value="1"/>
</dbReference>
<gene>
    <name evidence="1" type="ORF">B8A44_09605</name>
</gene>
<protein>
    <submittedName>
        <fullName evidence="1">Nucleoside 2-deoxyribosyltransferase</fullName>
    </submittedName>
</protein>
<dbReference type="PANTHER" id="PTHR15364:SF0">
    <property type="entry name" value="2'-DEOXYNUCLEOSIDE 5'-PHOSPHATE N-HYDROLASE 1"/>
    <property type="match status" value="1"/>
</dbReference>
<dbReference type="GO" id="GO:0009159">
    <property type="term" value="P:deoxyribonucleoside monophosphate catabolic process"/>
    <property type="evidence" value="ECO:0007669"/>
    <property type="project" value="TreeGrafter"/>
</dbReference>
<reference evidence="1 2" key="1">
    <citation type="submission" date="2017-03" db="EMBL/GenBank/DDBJ databases">
        <title>wgs assembly of Dolosigranulum pigrum KPL CDC strains.</title>
        <authorList>
            <person name="Brugger S.D."/>
            <person name="Pettigrew M."/>
            <person name="Kong Y."/>
            <person name="Lemon K.P."/>
        </authorList>
    </citation>
    <scope>NUCLEOTIDE SEQUENCE [LARGE SCALE GENOMIC DNA]</scope>
    <source>
        <strain evidence="1 2">KPL1931_CDC4294-98</strain>
    </source>
</reference>
<dbReference type="InterPro" id="IPR007710">
    <property type="entry name" value="Nucleoside_deoxyribTrfase"/>
</dbReference>
<dbReference type="AlphaFoldDB" id="A0A328KG60"/>
<proteinExistence type="predicted"/>
<organism evidence="1 2">
    <name type="scientific">Dolosigranulum pigrum</name>
    <dbReference type="NCBI Taxonomy" id="29394"/>
    <lineage>
        <taxon>Bacteria</taxon>
        <taxon>Bacillati</taxon>
        <taxon>Bacillota</taxon>
        <taxon>Bacilli</taxon>
        <taxon>Lactobacillales</taxon>
        <taxon>Carnobacteriaceae</taxon>
        <taxon>Dolosigranulum</taxon>
    </lineage>
</organism>
<comment type="caution">
    <text evidence="1">The sequence shown here is derived from an EMBL/GenBank/DDBJ whole genome shotgun (WGS) entry which is preliminary data.</text>
</comment>
<dbReference type="GO" id="GO:0070694">
    <property type="term" value="F:5-hydroxymethyl-dUMP N-hydrolase activity"/>
    <property type="evidence" value="ECO:0007669"/>
    <property type="project" value="TreeGrafter"/>
</dbReference>
<dbReference type="GO" id="GO:0016740">
    <property type="term" value="F:transferase activity"/>
    <property type="evidence" value="ECO:0007669"/>
    <property type="project" value="UniProtKB-KW"/>
</dbReference>
<dbReference type="InterPro" id="IPR051239">
    <property type="entry name" value="2'-dNMP_N-hydrolase"/>
</dbReference>
<dbReference type="Proteomes" id="UP000249099">
    <property type="component" value="Unassembled WGS sequence"/>
</dbReference>
<dbReference type="RefSeq" id="WP_112790609.1">
    <property type="nucleotide sequence ID" value="NZ_NAQV01000058.1"/>
</dbReference>
<name>A0A328KG60_9LACT</name>
<evidence type="ECO:0000313" key="1">
    <source>
        <dbReference type="EMBL" id="RAN61407.1"/>
    </source>
</evidence>
<sequence>MTEKKRQVYFASPLFTEMEQHYNTKVVGLLRAHFGDQLDIYLPQENEAINDKSGFADSVAIAQGDNAYLEKSDVLIAVLDGATPDAGVCAEIGYFYSTGKPIVALYTDVRQGTYGNQQKIEALDRVAESQFSYVNLYVVGLVKERGGIVTSYTELINKLTDILERS</sequence>
<keyword evidence="1" id="KW-0808">Transferase</keyword>
<dbReference type="SUPFAM" id="SSF52309">
    <property type="entry name" value="N-(deoxy)ribosyltransferase-like"/>
    <property type="match status" value="1"/>
</dbReference>